<reference evidence="2 3" key="1">
    <citation type="journal article" date="2014" name="Int. J. Syst. Evol. Microbiol.">
        <title>Complete genome sequence of Corynebacterium casei LMG S-19264T (=DSM 44701T), isolated from a smear-ripened cheese.</title>
        <authorList>
            <consortium name="US DOE Joint Genome Institute (JGI-PGF)"/>
            <person name="Walter F."/>
            <person name="Albersmeier A."/>
            <person name="Kalinowski J."/>
            <person name="Ruckert C."/>
        </authorList>
    </citation>
    <scope>NUCLEOTIDE SEQUENCE [LARGE SCALE GENOMIC DNA]</scope>
    <source>
        <strain evidence="2 3">JCM 4677</strain>
    </source>
</reference>
<keyword evidence="3" id="KW-1185">Reference proteome</keyword>
<feature type="region of interest" description="Disordered" evidence="1">
    <location>
        <begin position="1"/>
        <end position="39"/>
    </location>
</feature>
<feature type="region of interest" description="Disordered" evidence="1">
    <location>
        <begin position="70"/>
        <end position="90"/>
    </location>
</feature>
<protein>
    <submittedName>
        <fullName evidence="2">Uncharacterized protein</fullName>
    </submittedName>
</protein>
<dbReference type="Proteomes" id="UP000516444">
    <property type="component" value="Chromosome"/>
</dbReference>
<sequence length="116" mass="12119">MDASLHGPDLTSEGPPTIGVPVRTVSPAASGGDQSFDLEGRGSSAVLVNSGSAGVTYLFVGHGRRAAEAGTSCSEVKPTPRFRKPDTMAMRSWRERPVRGRVLVAAQVSGRDPDGR</sequence>
<dbReference type="KEGG" id="sgm:GCM10017557_62480"/>
<gene>
    <name evidence="2" type="ORF">GCM10017557_62480</name>
</gene>
<dbReference type="EMBL" id="AP023440">
    <property type="protein sequence ID" value="BCL31389.1"/>
    <property type="molecule type" value="Genomic_DNA"/>
</dbReference>
<dbReference type="AlphaFoldDB" id="A0A7G1P7W9"/>
<proteinExistence type="predicted"/>
<evidence type="ECO:0000313" key="3">
    <source>
        <dbReference type="Proteomes" id="UP000516444"/>
    </source>
</evidence>
<organism evidence="2 3">
    <name type="scientific">Streptomyces aurantiacus</name>
    <dbReference type="NCBI Taxonomy" id="47760"/>
    <lineage>
        <taxon>Bacteria</taxon>
        <taxon>Bacillati</taxon>
        <taxon>Actinomycetota</taxon>
        <taxon>Actinomycetes</taxon>
        <taxon>Kitasatosporales</taxon>
        <taxon>Streptomycetaceae</taxon>
        <taxon>Streptomyces</taxon>
        <taxon>Streptomyces aurantiacus group</taxon>
    </lineage>
</organism>
<evidence type="ECO:0000313" key="2">
    <source>
        <dbReference type="EMBL" id="BCL31389.1"/>
    </source>
</evidence>
<evidence type="ECO:0000256" key="1">
    <source>
        <dbReference type="SAM" id="MobiDB-lite"/>
    </source>
</evidence>
<accession>A0A7G1P7W9</accession>
<name>A0A7G1P7W9_9ACTN</name>